<comment type="similarity">
    <text evidence="1">Belongs to the helicase family. UvrD subfamily.</text>
</comment>
<dbReference type="InterPro" id="IPR027417">
    <property type="entry name" value="P-loop_NTPase"/>
</dbReference>
<dbReference type="Gene3D" id="3.40.50.300">
    <property type="entry name" value="P-loop containing nucleotide triphosphate hydrolases"/>
    <property type="match status" value="2"/>
</dbReference>
<dbReference type="RefSeq" id="WP_209466806.1">
    <property type="nucleotide sequence ID" value="NZ_JAGGLG010000016.1"/>
</dbReference>
<accession>A0ABS4JT37</accession>
<comment type="catalytic activity">
    <reaction evidence="8">
        <text>Couples ATP hydrolysis with the unwinding of duplex DNA by translocating in the 3'-5' direction.</text>
        <dbReference type="EC" id="5.6.2.4"/>
    </reaction>
</comment>
<evidence type="ECO:0000256" key="8">
    <source>
        <dbReference type="ARBA" id="ARBA00034617"/>
    </source>
</evidence>
<feature type="domain" description="UvrD-like helicase ATP-binding" evidence="13">
    <location>
        <begin position="9"/>
        <end position="280"/>
    </location>
</feature>
<dbReference type="PANTHER" id="PTHR11070">
    <property type="entry name" value="UVRD / RECB / PCRA DNA HELICASE FAMILY MEMBER"/>
    <property type="match status" value="1"/>
</dbReference>
<evidence type="ECO:0000256" key="9">
    <source>
        <dbReference type="ARBA" id="ARBA00034808"/>
    </source>
</evidence>
<keyword evidence="16" id="KW-1185">Reference proteome</keyword>
<feature type="binding site" evidence="11">
    <location>
        <begin position="30"/>
        <end position="37"/>
    </location>
    <ligand>
        <name>ATP</name>
        <dbReference type="ChEBI" id="CHEBI:30616"/>
    </ligand>
</feature>
<evidence type="ECO:0000256" key="7">
    <source>
        <dbReference type="ARBA" id="ARBA00023235"/>
    </source>
</evidence>
<keyword evidence="4 11" id="KW-0347">Helicase</keyword>
<evidence type="ECO:0000256" key="11">
    <source>
        <dbReference type="PROSITE-ProRule" id="PRU00560"/>
    </source>
</evidence>
<evidence type="ECO:0000259" key="14">
    <source>
        <dbReference type="PROSITE" id="PS51217"/>
    </source>
</evidence>
<protein>
    <recommendedName>
        <fullName evidence="9">DNA 3'-5' helicase</fullName>
        <ecNumber evidence="9">5.6.2.4</ecNumber>
    </recommendedName>
</protein>
<dbReference type="Pfam" id="PF13361">
    <property type="entry name" value="UvrD_C"/>
    <property type="match status" value="2"/>
</dbReference>
<dbReference type="GO" id="GO:0016787">
    <property type="term" value="F:hydrolase activity"/>
    <property type="evidence" value="ECO:0007669"/>
    <property type="project" value="UniProtKB-KW"/>
</dbReference>
<evidence type="ECO:0000256" key="3">
    <source>
        <dbReference type="ARBA" id="ARBA00022801"/>
    </source>
</evidence>
<dbReference type="EMBL" id="JAGGLG010000016">
    <property type="protein sequence ID" value="MBP2018678.1"/>
    <property type="molecule type" value="Genomic_DNA"/>
</dbReference>
<sequence length="739" mass="81903">MNPIPFNLNDLTDEQQRVVTHADGPAVVIACPGSGKTRALTQRMGYLVHRGVPPAAILGITFTRAAAAEMKARLARLIPPAMARQVRLFTFHGLAYQILKAARGRPNVLDERAQKAMAGQLLREFELNADQPAVECLLTDFAFLVGAQIPLEQFRPGSCDPERFRQIWDRYGELKAERGLVDFDDLIVLARDLLRNTPAHRRALVARIRHLLVDEFQDTNALQWEFLQLLIPAGDNLMVVGDDDQAIYGWRGASPSFMLDFPRRFPGCATLRLSRNFRSTASIIAPAARLIAFNTRRFAKEFVAERAPAQPPGFVRPEDAADEADRITAAIREQLAAGADPTQLAVLYRTHLLAYPLMNRLDRAGIPYRVIGGRPNPFTRWMARDALAYLRWAYGEASLEEIARVLRRPARPGIPKELVQELQQAHVEPGAVLDWLADRVTAVGAYELRRLRKQLQRLTKTPAGQAISFIRGEIGYDEYIRQYCGWSGSDPQEAGEVLSALEQIPEPGESARVYIDLASQEELRGDAGDLNTGDARAPNTPAVTLASFHGSKGLEWERVWLLSAVEGAIPHRLTLEEGSPMALEEERRLFYVGMTRAKDVLTISAPRRLLGADATPSRFVVEAGIWTPPPPPAQRSPLRRLWQAAVARPELASPAPQHAPLQPEYAPPAADDDQLPPVLPRESYVPGTVCWHKRFGEGVILWVNAEGGLVEIAFRGIAEPKLLAIDACIQAQLVRVAKG</sequence>
<feature type="domain" description="UvrD-like helicase C-terminal" evidence="14">
    <location>
        <begin position="281"/>
        <end position="553"/>
    </location>
</feature>
<dbReference type="PROSITE" id="PS51217">
    <property type="entry name" value="UVRD_HELICASE_CTER"/>
    <property type="match status" value="1"/>
</dbReference>
<evidence type="ECO:0000313" key="16">
    <source>
        <dbReference type="Proteomes" id="UP001519289"/>
    </source>
</evidence>
<keyword evidence="7" id="KW-0413">Isomerase</keyword>
<dbReference type="Proteomes" id="UP001519289">
    <property type="component" value="Unassembled WGS sequence"/>
</dbReference>
<keyword evidence="6" id="KW-0238">DNA-binding</keyword>
<evidence type="ECO:0000313" key="15">
    <source>
        <dbReference type="EMBL" id="MBP2018678.1"/>
    </source>
</evidence>
<proteinExistence type="inferred from homology"/>
<evidence type="ECO:0000256" key="10">
    <source>
        <dbReference type="ARBA" id="ARBA00048988"/>
    </source>
</evidence>
<evidence type="ECO:0000256" key="4">
    <source>
        <dbReference type="ARBA" id="ARBA00022806"/>
    </source>
</evidence>
<gene>
    <name evidence="15" type="ORF">J2Z79_002093</name>
</gene>
<keyword evidence="3 11" id="KW-0378">Hydrolase</keyword>
<comment type="caution">
    <text evidence="15">The sequence shown here is derived from an EMBL/GenBank/DDBJ whole genome shotgun (WGS) entry which is preliminary data.</text>
</comment>
<reference evidence="15 16" key="1">
    <citation type="submission" date="2021-03" db="EMBL/GenBank/DDBJ databases">
        <title>Genomic Encyclopedia of Type Strains, Phase IV (KMG-IV): sequencing the most valuable type-strain genomes for metagenomic binning, comparative biology and taxonomic classification.</title>
        <authorList>
            <person name="Goeker M."/>
        </authorList>
    </citation>
    <scope>NUCLEOTIDE SEQUENCE [LARGE SCALE GENOMIC DNA]</scope>
    <source>
        <strain evidence="15 16">DSM 27138</strain>
    </source>
</reference>
<evidence type="ECO:0000256" key="2">
    <source>
        <dbReference type="ARBA" id="ARBA00022741"/>
    </source>
</evidence>
<dbReference type="InterPro" id="IPR013986">
    <property type="entry name" value="DExx_box_DNA_helicase_dom_sf"/>
</dbReference>
<keyword evidence="2 11" id="KW-0547">Nucleotide-binding</keyword>
<organism evidence="15 16">
    <name type="scientific">Symbiobacterium terraclitae</name>
    <dbReference type="NCBI Taxonomy" id="557451"/>
    <lineage>
        <taxon>Bacteria</taxon>
        <taxon>Bacillati</taxon>
        <taxon>Bacillota</taxon>
        <taxon>Clostridia</taxon>
        <taxon>Eubacteriales</taxon>
        <taxon>Symbiobacteriaceae</taxon>
        <taxon>Symbiobacterium</taxon>
    </lineage>
</organism>
<dbReference type="InterPro" id="IPR014017">
    <property type="entry name" value="DNA_helicase_UvrD-like_C"/>
</dbReference>
<dbReference type="Gene3D" id="1.10.486.10">
    <property type="entry name" value="PCRA, domain 4"/>
    <property type="match status" value="1"/>
</dbReference>
<dbReference type="PANTHER" id="PTHR11070:SF2">
    <property type="entry name" value="ATP-DEPENDENT DNA HELICASE SRS2"/>
    <property type="match status" value="1"/>
</dbReference>
<dbReference type="Gene3D" id="1.10.10.160">
    <property type="match status" value="1"/>
</dbReference>
<dbReference type="PROSITE" id="PS51198">
    <property type="entry name" value="UVRD_HELICASE_ATP_BIND"/>
    <property type="match status" value="1"/>
</dbReference>
<feature type="region of interest" description="Disordered" evidence="12">
    <location>
        <begin position="651"/>
        <end position="678"/>
    </location>
</feature>
<dbReference type="SUPFAM" id="SSF52540">
    <property type="entry name" value="P-loop containing nucleoside triphosphate hydrolases"/>
    <property type="match status" value="1"/>
</dbReference>
<evidence type="ECO:0000256" key="1">
    <source>
        <dbReference type="ARBA" id="ARBA00009922"/>
    </source>
</evidence>
<evidence type="ECO:0000259" key="13">
    <source>
        <dbReference type="PROSITE" id="PS51198"/>
    </source>
</evidence>
<evidence type="ECO:0000256" key="12">
    <source>
        <dbReference type="SAM" id="MobiDB-lite"/>
    </source>
</evidence>
<dbReference type="GO" id="GO:0003678">
    <property type="term" value="F:DNA helicase activity"/>
    <property type="evidence" value="ECO:0007669"/>
    <property type="project" value="UniProtKB-EC"/>
</dbReference>
<dbReference type="Pfam" id="PF00580">
    <property type="entry name" value="UvrD-helicase"/>
    <property type="match status" value="1"/>
</dbReference>
<dbReference type="CDD" id="cd17932">
    <property type="entry name" value="DEXQc_UvrD"/>
    <property type="match status" value="1"/>
</dbReference>
<keyword evidence="5 11" id="KW-0067">ATP-binding</keyword>
<evidence type="ECO:0000256" key="5">
    <source>
        <dbReference type="ARBA" id="ARBA00022840"/>
    </source>
</evidence>
<dbReference type="EC" id="5.6.2.4" evidence="9"/>
<dbReference type="InterPro" id="IPR014016">
    <property type="entry name" value="UvrD-like_ATP-bd"/>
</dbReference>
<evidence type="ECO:0000256" key="6">
    <source>
        <dbReference type="ARBA" id="ARBA00023125"/>
    </source>
</evidence>
<name>A0ABS4JT37_9FIRM</name>
<comment type="catalytic activity">
    <reaction evidence="10">
        <text>ATP + H2O = ADP + phosphate + H(+)</text>
        <dbReference type="Rhea" id="RHEA:13065"/>
        <dbReference type="ChEBI" id="CHEBI:15377"/>
        <dbReference type="ChEBI" id="CHEBI:15378"/>
        <dbReference type="ChEBI" id="CHEBI:30616"/>
        <dbReference type="ChEBI" id="CHEBI:43474"/>
        <dbReference type="ChEBI" id="CHEBI:456216"/>
        <dbReference type="EC" id="5.6.2.4"/>
    </reaction>
</comment>
<dbReference type="InterPro" id="IPR000212">
    <property type="entry name" value="DNA_helicase_UvrD/REP"/>
</dbReference>